<keyword evidence="3 8" id="KW-0472">Membrane</keyword>
<dbReference type="PANTHER" id="PTHR32089:SF112">
    <property type="entry name" value="LYSOZYME-LIKE PROTEIN-RELATED"/>
    <property type="match status" value="1"/>
</dbReference>
<comment type="subcellular location">
    <subcellularLocation>
        <location evidence="1">Cell membrane</location>
    </subcellularLocation>
</comment>
<evidence type="ECO:0000256" key="4">
    <source>
        <dbReference type="ARBA" id="ARBA00023224"/>
    </source>
</evidence>
<feature type="domain" description="Methyl-accepting transducer" evidence="9">
    <location>
        <begin position="372"/>
        <end position="608"/>
    </location>
</feature>
<protein>
    <recommendedName>
        <fullName evidence="13">Chemotaxis protein</fullName>
    </recommendedName>
</protein>
<feature type="compositionally biased region" description="Acidic residues" evidence="7">
    <location>
        <begin position="693"/>
        <end position="713"/>
    </location>
</feature>
<evidence type="ECO:0000259" key="10">
    <source>
        <dbReference type="PROSITE" id="PS50885"/>
    </source>
</evidence>
<accession>A0A075LMH6</accession>
<keyword evidence="2" id="KW-1003">Cell membrane</keyword>
<feature type="domain" description="HAMP" evidence="10">
    <location>
        <begin position="301"/>
        <end position="353"/>
    </location>
</feature>
<dbReference type="AlphaFoldDB" id="A0A075LMH6"/>
<gene>
    <name evidence="11" type="ORF">GZ22_11090</name>
</gene>
<dbReference type="Pfam" id="PF00015">
    <property type="entry name" value="MCPsignal"/>
    <property type="match status" value="1"/>
</dbReference>
<evidence type="ECO:0000256" key="6">
    <source>
        <dbReference type="PROSITE-ProRule" id="PRU00284"/>
    </source>
</evidence>
<keyword evidence="8" id="KW-1133">Transmembrane helix</keyword>
<feature type="transmembrane region" description="Helical" evidence="8">
    <location>
        <begin position="276"/>
        <end position="300"/>
    </location>
</feature>
<keyword evidence="4 6" id="KW-0807">Transducer</keyword>
<dbReference type="KEGG" id="tap:GZ22_11090"/>
<dbReference type="GO" id="GO:0005886">
    <property type="term" value="C:plasma membrane"/>
    <property type="evidence" value="ECO:0007669"/>
    <property type="project" value="UniProtKB-SubCell"/>
</dbReference>
<feature type="transmembrane region" description="Helical" evidence="8">
    <location>
        <begin position="12"/>
        <end position="31"/>
    </location>
</feature>
<comment type="similarity">
    <text evidence="5">Belongs to the methyl-accepting chemotaxis (MCP) protein family.</text>
</comment>
<dbReference type="InterPro" id="IPR003660">
    <property type="entry name" value="HAMP_dom"/>
</dbReference>
<evidence type="ECO:0000256" key="1">
    <source>
        <dbReference type="ARBA" id="ARBA00004236"/>
    </source>
</evidence>
<proteinExistence type="inferred from homology"/>
<evidence type="ECO:0008006" key="13">
    <source>
        <dbReference type="Google" id="ProtNLM"/>
    </source>
</evidence>
<dbReference type="Proteomes" id="UP000027980">
    <property type="component" value="Chromosome"/>
</dbReference>
<dbReference type="Gene3D" id="1.10.287.950">
    <property type="entry name" value="Methyl-accepting chemotaxis protein"/>
    <property type="match status" value="1"/>
</dbReference>
<dbReference type="GeneID" id="34220269"/>
<dbReference type="HOGENOM" id="CLU_383518_0_0_9"/>
<reference evidence="11 12" key="1">
    <citation type="submission" date="2014-07" db="EMBL/GenBank/DDBJ databases">
        <title>Complete genome sequence of a moderately halophilic bacterium Terribacillus aidingensis MP602, isolated from Cryptomeria fortunei in Tianmu mountain in China.</title>
        <authorList>
            <person name="Wang Y."/>
            <person name="Lu P."/>
            <person name="Zhang L."/>
        </authorList>
    </citation>
    <scope>NUCLEOTIDE SEQUENCE [LARGE SCALE GENOMIC DNA]</scope>
    <source>
        <strain evidence="11 12">MP602</strain>
    </source>
</reference>
<evidence type="ECO:0000256" key="2">
    <source>
        <dbReference type="ARBA" id="ARBA00022475"/>
    </source>
</evidence>
<evidence type="ECO:0000256" key="7">
    <source>
        <dbReference type="SAM" id="MobiDB-lite"/>
    </source>
</evidence>
<dbReference type="CDD" id="cd06225">
    <property type="entry name" value="HAMP"/>
    <property type="match status" value="1"/>
</dbReference>
<evidence type="ECO:0000259" key="9">
    <source>
        <dbReference type="PROSITE" id="PS50111"/>
    </source>
</evidence>
<dbReference type="RefSeq" id="WP_038562321.1">
    <property type="nucleotide sequence ID" value="NZ_CP008876.1"/>
</dbReference>
<dbReference type="EMBL" id="CP008876">
    <property type="protein sequence ID" value="AIF67137.1"/>
    <property type="molecule type" value="Genomic_DNA"/>
</dbReference>
<evidence type="ECO:0000256" key="3">
    <source>
        <dbReference type="ARBA" id="ARBA00023136"/>
    </source>
</evidence>
<dbReference type="PROSITE" id="PS50885">
    <property type="entry name" value="HAMP"/>
    <property type="match status" value="1"/>
</dbReference>
<evidence type="ECO:0000256" key="5">
    <source>
        <dbReference type="ARBA" id="ARBA00029447"/>
    </source>
</evidence>
<sequence length="721" mass="78663">MHTIRQRIRLIMFSSLASILLLGAFSYYYFYQQNQMSDETQRYQEAYVSSQYIKDDMLDTLEKQETYFAQPSVSNAESVLGAIAGIEKQASTYEDKYKDNKDLQAYFTQIKEGAASYEQELEKVTSMNETIGYTSDEGLRKIISDASENFRGIAENAGDDVSAALENVTRTEQGIIQPPNGVVPNKDQFDGAVDAFKTAISDSNLDSDAVSDINTSLLKYTSAMSTLSNTRTQASELAANFETAALEVTTTVDSVGETAIEQTDNLKQSNERTSTVLGIVLLAVIILSFLLVLCIGWPLIRAITKSIRQLKEATEIIGNGNLAYRVPITTKDEMADLGETFNQMAGKMEQSMMKVKEASEVLDDSSSYLAAASQQTAAQYEEVNQAIGQVAGGAQDQAAQLEESNVMLDKVRHAITMMKDETALVGQAMKQAELEGSNGINQMQKLHETSDSFMKLAQKLTTEIQSAVQQANQIRSIVQTIEEISESTNLLALNAAIESARAGEQGRGFAVVADAVKKLAVRSKQEAQQIHKLVGTMNQQMSDLAEEAKAFDAYQQVQASSVEETTNAFDRIHKQLQQGNSKMKDISSSVSEVAASNDSVADMLEHINQIADEAASTAQEVASSSDTQAASIDILTNAAAQLQQLAKELAIEVAQFEFASAADNSTESSDKEEEYLNTSDSADTASSEKEVFAETDLEADQPDFPIAEDDKDDTTEYKKTS</sequence>
<dbReference type="GO" id="GO:0007165">
    <property type="term" value="P:signal transduction"/>
    <property type="evidence" value="ECO:0007669"/>
    <property type="project" value="UniProtKB-KW"/>
</dbReference>
<dbReference type="Gene3D" id="6.10.340.10">
    <property type="match status" value="1"/>
</dbReference>
<name>A0A075LMH6_9BACI</name>
<feature type="compositionally biased region" description="Polar residues" evidence="7">
    <location>
        <begin position="676"/>
        <end position="685"/>
    </location>
</feature>
<evidence type="ECO:0000256" key="8">
    <source>
        <dbReference type="SAM" id="Phobius"/>
    </source>
</evidence>
<evidence type="ECO:0000313" key="11">
    <source>
        <dbReference type="EMBL" id="AIF67137.1"/>
    </source>
</evidence>
<dbReference type="OrthoDB" id="2954261at2"/>
<evidence type="ECO:0000313" key="12">
    <source>
        <dbReference type="Proteomes" id="UP000027980"/>
    </source>
</evidence>
<dbReference type="PROSITE" id="PS50111">
    <property type="entry name" value="CHEMOTAXIS_TRANSDUC_2"/>
    <property type="match status" value="1"/>
</dbReference>
<feature type="region of interest" description="Disordered" evidence="7">
    <location>
        <begin position="661"/>
        <end position="721"/>
    </location>
</feature>
<dbReference type="SMART" id="SM00283">
    <property type="entry name" value="MA"/>
    <property type="match status" value="1"/>
</dbReference>
<dbReference type="PANTHER" id="PTHR32089">
    <property type="entry name" value="METHYL-ACCEPTING CHEMOTAXIS PROTEIN MCPB"/>
    <property type="match status" value="1"/>
</dbReference>
<dbReference type="InterPro" id="IPR004089">
    <property type="entry name" value="MCPsignal_dom"/>
</dbReference>
<dbReference type="SUPFAM" id="SSF58104">
    <property type="entry name" value="Methyl-accepting chemotaxis protein (MCP) signaling domain"/>
    <property type="match status" value="1"/>
</dbReference>
<keyword evidence="8" id="KW-0812">Transmembrane</keyword>
<dbReference type="Pfam" id="PF00672">
    <property type="entry name" value="HAMP"/>
    <property type="match status" value="1"/>
</dbReference>
<dbReference type="SMART" id="SM00304">
    <property type="entry name" value="HAMP"/>
    <property type="match status" value="1"/>
</dbReference>
<organism evidence="11 12">
    <name type="scientific">Terribacillus saccharophilus</name>
    <dbReference type="NCBI Taxonomy" id="361277"/>
    <lineage>
        <taxon>Bacteria</taxon>
        <taxon>Bacillati</taxon>
        <taxon>Bacillota</taxon>
        <taxon>Bacilli</taxon>
        <taxon>Bacillales</taxon>
        <taxon>Bacillaceae</taxon>
        <taxon>Terribacillus</taxon>
    </lineage>
</organism>